<feature type="transmembrane region" description="Helical" evidence="2">
    <location>
        <begin position="441"/>
        <end position="459"/>
    </location>
</feature>
<feature type="transmembrane region" description="Helical" evidence="2">
    <location>
        <begin position="418"/>
        <end position="435"/>
    </location>
</feature>
<keyword evidence="2" id="KW-1133">Transmembrane helix</keyword>
<evidence type="ECO:0008006" key="4">
    <source>
        <dbReference type="Google" id="ProtNLM"/>
    </source>
</evidence>
<sequence>MKSADQNPDSTSAKTTADEENGAVDQSDGKAAKPKSPLNIRPYFWIFVLSISSGLLVLFFGPLTTFLPDFDITCVRAASPSEGRIYDLDQNARTITSRLLTAQPDRGKSFRMVEVTDDPDQVYESTPPSPLDYAVMLHSLRLKGANNIILTTRMSWDGDPGITAEALSNKLAAFDRASFGVPVTRGATAQPLPEALQRALIPFSNVSGNLRLIPVVNQVALPAVISGGKNSLGGFSTIESTPDSKDYVPMLCHWDGEGLIPSLELLALMSSHNVNPKQVIVRCGKHIRLGLQGPVINIDSYGETILPEKAEKSDLIDLTKDAIAAEDLITRQEDGAETPEDRRVYLVHAVGEKTKPTNQLSPVRLAAILNWSKNLLSPEPGRSITYKRLPLWAEIVLIFDIALAACWFTSFSRGGRHLAFALTAALSYPFLLSIMDLTQHWLSVSSLLVTVLVAWLVPVRKRKHTTSIQEYSTSDPKPVLRA</sequence>
<organism evidence="3">
    <name type="scientific">Oceaniferula spumae</name>
    <dbReference type="NCBI Taxonomy" id="2979115"/>
    <lineage>
        <taxon>Bacteria</taxon>
        <taxon>Pseudomonadati</taxon>
        <taxon>Verrucomicrobiota</taxon>
        <taxon>Verrucomicrobiia</taxon>
        <taxon>Verrucomicrobiales</taxon>
        <taxon>Verrucomicrobiaceae</taxon>
        <taxon>Oceaniferula</taxon>
    </lineage>
</organism>
<dbReference type="EMBL" id="AP026866">
    <property type="protein sequence ID" value="BDS08215.1"/>
    <property type="molecule type" value="Genomic_DNA"/>
</dbReference>
<feature type="transmembrane region" description="Helical" evidence="2">
    <location>
        <begin position="43"/>
        <end position="63"/>
    </location>
</feature>
<evidence type="ECO:0000313" key="3">
    <source>
        <dbReference type="EMBL" id="BDS08215.1"/>
    </source>
</evidence>
<reference evidence="3" key="1">
    <citation type="submission" date="2024-07" db="EMBL/GenBank/DDBJ databases">
        <title>Complete genome sequence of Verrucomicrobiaceae bacterium NT6N.</title>
        <authorList>
            <person name="Huang C."/>
            <person name="Takami H."/>
            <person name="Hamasaki K."/>
        </authorList>
    </citation>
    <scope>NUCLEOTIDE SEQUENCE</scope>
    <source>
        <strain evidence="3">NT6N</strain>
    </source>
</reference>
<gene>
    <name evidence="3" type="ORF">NT6N_32550</name>
</gene>
<proteinExistence type="predicted"/>
<dbReference type="AlphaFoldDB" id="A0AAT9FQA6"/>
<dbReference type="KEGG" id="osu:NT6N_32550"/>
<evidence type="ECO:0000256" key="1">
    <source>
        <dbReference type="SAM" id="MobiDB-lite"/>
    </source>
</evidence>
<keyword evidence="2" id="KW-0472">Membrane</keyword>
<feature type="transmembrane region" description="Helical" evidence="2">
    <location>
        <begin position="391"/>
        <end position="411"/>
    </location>
</feature>
<feature type="compositionally biased region" description="Polar residues" evidence="1">
    <location>
        <begin position="1"/>
        <end position="15"/>
    </location>
</feature>
<evidence type="ECO:0000256" key="2">
    <source>
        <dbReference type="SAM" id="Phobius"/>
    </source>
</evidence>
<keyword evidence="2" id="KW-0812">Transmembrane</keyword>
<accession>A0AAT9FQA6</accession>
<name>A0AAT9FQA6_9BACT</name>
<protein>
    <recommendedName>
        <fullName evidence="4">CHASE2 domain-containing protein</fullName>
    </recommendedName>
</protein>
<feature type="region of interest" description="Disordered" evidence="1">
    <location>
        <begin position="1"/>
        <end position="34"/>
    </location>
</feature>